<dbReference type="InterPro" id="IPR020845">
    <property type="entry name" value="AMP-binding_CS"/>
</dbReference>
<feature type="domain" description="AMP-dependent synthetase/ligase" evidence="3">
    <location>
        <begin position="12"/>
        <end position="376"/>
    </location>
</feature>
<dbReference type="OrthoDB" id="9803968at2"/>
<dbReference type="InterPro" id="IPR042099">
    <property type="entry name" value="ANL_N_sf"/>
</dbReference>
<dbReference type="InterPro" id="IPR045851">
    <property type="entry name" value="AMP-bd_C_sf"/>
</dbReference>
<dbReference type="FunFam" id="3.30.300.30:FF:000008">
    <property type="entry name" value="2,3-dihydroxybenzoate-AMP ligase"/>
    <property type="match status" value="1"/>
</dbReference>
<dbReference type="AlphaFoldDB" id="A0A6N7Z6R4"/>
<evidence type="ECO:0000256" key="2">
    <source>
        <dbReference type="ARBA" id="ARBA00022598"/>
    </source>
</evidence>
<keyword evidence="6" id="KW-1185">Reference proteome</keyword>
<name>A0A6N7Z6R4_9PSEU</name>
<dbReference type="Proteomes" id="UP000440096">
    <property type="component" value="Unassembled WGS sequence"/>
</dbReference>
<dbReference type="SUPFAM" id="SSF56801">
    <property type="entry name" value="Acetyl-CoA synthetase-like"/>
    <property type="match status" value="1"/>
</dbReference>
<comment type="similarity">
    <text evidence="1">Belongs to the ATP-dependent AMP-binding enzyme family.</text>
</comment>
<feature type="domain" description="AMP-binding enzyme C-terminal" evidence="4">
    <location>
        <begin position="426"/>
        <end position="501"/>
    </location>
</feature>
<reference evidence="5 6" key="1">
    <citation type="submission" date="2019-11" db="EMBL/GenBank/DDBJ databases">
        <title>Draft genome of Amycolatopsis RM579.</title>
        <authorList>
            <person name="Duangmal K."/>
            <person name="Mingma R."/>
        </authorList>
    </citation>
    <scope>NUCLEOTIDE SEQUENCE [LARGE SCALE GENOMIC DNA]</scope>
    <source>
        <strain evidence="5 6">RM579</strain>
    </source>
</reference>
<dbReference type="Gene3D" id="3.30.300.30">
    <property type="match status" value="1"/>
</dbReference>
<dbReference type="RefSeq" id="WP_154758690.1">
    <property type="nucleotide sequence ID" value="NZ_WMBA01000035.1"/>
</dbReference>
<dbReference type="InterPro" id="IPR050237">
    <property type="entry name" value="ATP-dep_AMP-bd_enzyme"/>
</dbReference>
<keyword evidence="2" id="KW-0436">Ligase</keyword>
<dbReference type="GO" id="GO:0016877">
    <property type="term" value="F:ligase activity, forming carbon-sulfur bonds"/>
    <property type="evidence" value="ECO:0007669"/>
    <property type="project" value="UniProtKB-ARBA"/>
</dbReference>
<dbReference type="PROSITE" id="PS00455">
    <property type="entry name" value="AMP_BINDING"/>
    <property type="match status" value="1"/>
</dbReference>
<accession>A0A6N7Z6R4</accession>
<organism evidence="5 6">
    <name type="scientific">Amycolatopsis pithecellobii</name>
    <dbReference type="NCBI Taxonomy" id="664692"/>
    <lineage>
        <taxon>Bacteria</taxon>
        <taxon>Bacillati</taxon>
        <taxon>Actinomycetota</taxon>
        <taxon>Actinomycetes</taxon>
        <taxon>Pseudonocardiales</taxon>
        <taxon>Pseudonocardiaceae</taxon>
        <taxon>Amycolatopsis</taxon>
    </lineage>
</organism>
<dbReference type="EMBL" id="WMBA01000035">
    <property type="protein sequence ID" value="MTD56530.1"/>
    <property type="molecule type" value="Genomic_DNA"/>
</dbReference>
<sequence length="513" mass="55131">MRVIEYFDKCVLRSPSADLVAGHDVRYTYAEGKAFSERFAAALHADGMGPGDGVGLLAPNHPLVFLAMLGLWRAGGVWTPLTTTKKAAAHVDLVGHVGTRWIFYHSSMTATVEQIRRVSPVRRFVCFDRENAGDLSLEQFLALGHDEPAPDLGDPFGAPNAVAAIVGTGGTTGRSKAVVLTNQVFATAFEAGAQCFPQRGKLVNLAVAPLTHGAGMTAAMLSALGATIVVHERFDAGETLAAIEREHVTHMFLPPTAYYAMLDHPDLDRRDLSSLQMLLVSAAPVAPEKLREGVKRIGPCLASCWGQTEAPNLLTWLAPEVIAEAAAGVHPERLGSCGVATMQSHVAVMADDGRLLGTGERGELVARGRLVSPGYFDNTVATTEAHEHQWHHTGDIGYVDDDGYFYIVDRKKDVIISGGFNVYSAEVEAAILSRPDVLECAVVGLRDDYWGERVTAVVVMRAGEAADSDGIIQMCKSLLGSVQAPKQVVVRDHLPRTALGKIDKRALREELNV</sequence>
<dbReference type="Pfam" id="PF13193">
    <property type="entry name" value="AMP-binding_C"/>
    <property type="match status" value="1"/>
</dbReference>
<dbReference type="PANTHER" id="PTHR43767">
    <property type="entry name" value="LONG-CHAIN-FATTY-ACID--COA LIGASE"/>
    <property type="match status" value="1"/>
</dbReference>
<dbReference type="Pfam" id="PF00501">
    <property type="entry name" value="AMP-binding"/>
    <property type="match status" value="1"/>
</dbReference>
<evidence type="ECO:0000259" key="4">
    <source>
        <dbReference type="Pfam" id="PF13193"/>
    </source>
</evidence>
<dbReference type="InterPro" id="IPR000873">
    <property type="entry name" value="AMP-dep_synth/lig_dom"/>
</dbReference>
<comment type="caution">
    <text evidence="5">The sequence shown here is derived from an EMBL/GenBank/DDBJ whole genome shotgun (WGS) entry which is preliminary data.</text>
</comment>
<protein>
    <submittedName>
        <fullName evidence="5">AMP-binding protein</fullName>
    </submittedName>
</protein>
<gene>
    <name evidence="5" type="ORF">GKO32_21510</name>
</gene>
<dbReference type="InterPro" id="IPR025110">
    <property type="entry name" value="AMP-bd_C"/>
</dbReference>
<evidence type="ECO:0000256" key="1">
    <source>
        <dbReference type="ARBA" id="ARBA00006432"/>
    </source>
</evidence>
<evidence type="ECO:0000259" key="3">
    <source>
        <dbReference type="Pfam" id="PF00501"/>
    </source>
</evidence>
<dbReference type="Gene3D" id="3.40.50.12780">
    <property type="entry name" value="N-terminal domain of ligase-like"/>
    <property type="match status" value="1"/>
</dbReference>
<evidence type="ECO:0000313" key="6">
    <source>
        <dbReference type="Proteomes" id="UP000440096"/>
    </source>
</evidence>
<dbReference type="PANTHER" id="PTHR43767:SF7">
    <property type="entry name" value="MEDIUM_LONG-CHAIN-FATTY-ACID--COA LIGASE FADD8"/>
    <property type="match status" value="1"/>
</dbReference>
<evidence type="ECO:0000313" key="5">
    <source>
        <dbReference type="EMBL" id="MTD56530.1"/>
    </source>
</evidence>
<proteinExistence type="inferred from homology"/>